<name>A0A1D2VI04_9ASCO</name>
<keyword evidence="6 9" id="KW-0472">Membrane</keyword>
<evidence type="ECO:0000256" key="4">
    <source>
        <dbReference type="ARBA" id="ARBA00022989"/>
    </source>
</evidence>
<dbReference type="AlphaFoldDB" id="A0A1D2VI04"/>
<feature type="transmembrane region" description="Helical" evidence="9">
    <location>
        <begin position="174"/>
        <end position="200"/>
    </location>
</feature>
<proteinExistence type="inferred from homology"/>
<organism evidence="10 11">
    <name type="scientific">Ascoidea rubescens DSM 1968</name>
    <dbReference type="NCBI Taxonomy" id="1344418"/>
    <lineage>
        <taxon>Eukaryota</taxon>
        <taxon>Fungi</taxon>
        <taxon>Dikarya</taxon>
        <taxon>Ascomycota</taxon>
        <taxon>Saccharomycotina</taxon>
        <taxon>Saccharomycetes</taxon>
        <taxon>Ascoideaceae</taxon>
        <taxon>Ascoidea</taxon>
    </lineage>
</organism>
<comment type="similarity">
    <text evidence="2">Belongs to the lipid-translocating exporter (LTE) (TC 9.A.26.1) family.</text>
</comment>
<sequence length="425" mass="48231">MSATISLLPSMVSGTALPSETIEYSHGMIPSFGGNLSFAIVMGILFITHAVFGVFYKQFYFGIAFFIGCLLEVIGYIARTLSNNDPTNDDLFLIQIVTLTIAPAFIMAGNYYLLAKLVAVYGNFYSFLKPIAYSYIFVFCDLISLVLQGLGGGISASSLSSEDNESADLGNDIMLAGLIFQVISMSVFLVFWLDFVYSIYFKTNKISRKFNEMYNNDNIDTIDDDSNIHLNTNQNNNQHNNKNNYSKLSSIKPSHPFDLLSKDHLFNPDYKQLRQNNKLLQFFPIIVTLSVLFIYVRCFYRVFELAEGWRGELILNEIYIFILDALMMSLGIVVLAYPFYPGHVLRSRRYSIEIGARLKLSDLKLTKKDLDQHLYQIKLNQDKNRFDESDDQSKSENFNLTTFADDNRVSSNLNNGSPRSQTAFA</sequence>
<evidence type="ECO:0000256" key="6">
    <source>
        <dbReference type="ARBA" id="ARBA00023136"/>
    </source>
</evidence>
<evidence type="ECO:0000256" key="9">
    <source>
        <dbReference type="SAM" id="Phobius"/>
    </source>
</evidence>
<evidence type="ECO:0000313" key="11">
    <source>
        <dbReference type="Proteomes" id="UP000095038"/>
    </source>
</evidence>
<keyword evidence="5" id="KW-0445">Lipid transport</keyword>
<dbReference type="EMBL" id="KV454480">
    <property type="protein sequence ID" value="ODV61107.1"/>
    <property type="molecule type" value="Genomic_DNA"/>
</dbReference>
<keyword evidence="11" id="KW-1185">Reference proteome</keyword>
<dbReference type="GO" id="GO:0006869">
    <property type="term" value="P:lipid transport"/>
    <property type="evidence" value="ECO:0007669"/>
    <property type="project" value="UniProtKB-KW"/>
</dbReference>
<dbReference type="GO" id="GO:0005886">
    <property type="term" value="C:plasma membrane"/>
    <property type="evidence" value="ECO:0007669"/>
    <property type="project" value="UniProtKB-SubCell"/>
</dbReference>
<dbReference type="InParanoid" id="A0A1D2VI04"/>
<gene>
    <name evidence="10" type="ORF">ASCRUDRAFT_70328</name>
</gene>
<evidence type="ECO:0000256" key="3">
    <source>
        <dbReference type="ARBA" id="ARBA00022692"/>
    </source>
</evidence>
<keyword evidence="5" id="KW-0813">Transport</keyword>
<protein>
    <recommendedName>
        <fullName evidence="8">Sphingoid long-chain base transporter RSB1</fullName>
    </recommendedName>
</protein>
<dbReference type="RefSeq" id="XP_020047414.1">
    <property type="nucleotide sequence ID" value="XM_020191779.1"/>
</dbReference>
<dbReference type="STRING" id="1344418.A0A1D2VI04"/>
<comment type="subcellular location">
    <subcellularLocation>
        <location evidence="1">Cell membrane</location>
        <topology evidence="1">Multi-pass membrane protein</topology>
    </subcellularLocation>
</comment>
<feature type="transmembrane region" description="Helical" evidence="9">
    <location>
        <begin position="28"/>
        <end position="52"/>
    </location>
</feature>
<dbReference type="Pfam" id="PF04479">
    <property type="entry name" value="RTA1"/>
    <property type="match status" value="1"/>
</dbReference>
<dbReference type="InterPro" id="IPR007568">
    <property type="entry name" value="RTA1"/>
</dbReference>
<dbReference type="FunCoup" id="A0A1D2VI04">
    <property type="interactions" value="30"/>
</dbReference>
<evidence type="ECO:0000313" key="10">
    <source>
        <dbReference type="EMBL" id="ODV61107.1"/>
    </source>
</evidence>
<feature type="transmembrane region" description="Helical" evidence="9">
    <location>
        <begin position="279"/>
        <end position="303"/>
    </location>
</feature>
<keyword evidence="4 9" id="KW-1133">Transmembrane helix</keyword>
<keyword evidence="3 9" id="KW-0812">Transmembrane</keyword>
<dbReference type="OrthoDB" id="3358017at2759"/>
<feature type="transmembrane region" description="Helical" evidence="9">
    <location>
        <begin position="135"/>
        <end position="154"/>
    </location>
</feature>
<evidence type="ECO:0000256" key="1">
    <source>
        <dbReference type="ARBA" id="ARBA00004651"/>
    </source>
</evidence>
<dbReference type="PANTHER" id="PTHR31465">
    <property type="entry name" value="PROTEIN RTA1-RELATED"/>
    <property type="match status" value="1"/>
</dbReference>
<dbReference type="GO" id="GO:0000324">
    <property type="term" value="C:fungal-type vacuole"/>
    <property type="evidence" value="ECO:0007669"/>
    <property type="project" value="TreeGrafter"/>
</dbReference>
<reference evidence="11" key="1">
    <citation type="submission" date="2016-05" db="EMBL/GenBank/DDBJ databases">
        <title>Comparative genomics of biotechnologically important yeasts.</title>
        <authorList>
            <consortium name="DOE Joint Genome Institute"/>
            <person name="Riley R."/>
            <person name="Haridas S."/>
            <person name="Wolfe K.H."/>
            <person name="Lopes M.R."/>
            <person name="Hittinger C.T."/>
            <person name="Goker M."/>
            <person name="Salamov A."/>
            <person name="Wisecaver J."/>
            <person name="Long T.M."/>
            <person name="Aerts A.L."/>
            <person name="Barry K."/>
            <person name="Choi C."/>
            <person name="Clum A."/>
            <person name="Coughlan A.Y."/>
            <person name="Deshpande S."/>
            <person name="Douglass A.P."/>
            <person name="Hanson S.J."/>
            <person name="Klenk H.-P."/>
            <person name="Labutti K."/>
            <person name="Lapidus A."/>
            <person name="Lindquist E."/>
            <person name="Lipzen A."/>
            <person name="Meier-Kolthoff J.P."/>
            <person name="Ohm R.A."/>
            <person name="Otillar R.P."/>
            <person name="Pangilinan J."/>
            <person name="Peng Y."/>
            <person name="Rokas A."/>
            <person name="Rosa C.A."/>
            <person name="Scheuner C."/>
            <person name="Sibirny A.A."/>
            <person name="Slot J.C."/>
            <person name="Stielow J.B."/>
            <person name="Sun H."/>
            <person name="Kurtzman C.P."/>
            <person name="Blackwell M."/>
            <person name="Grigoriev I.V."/>
            <person name="Jeffries T.W."/>
        </authorList>
    </citation>
    <scope>NUCLEOTIDE SEQUENCE [LARGE SCALE GENOMIC DNA]</scope>
    <source>
        <strain evidence="11">DSM 1968</strain>
    </source>
</reference>
<evidence type="ECO:0000256" key="7">
    <source>
        <dbReference type="ARBA" id="ARBA00037472"/>
    </source>
</evidence>
<comment type="function">
    <text evidence="7">Catalyzes the ATP-dependent translocation of sphingoid long-chain bases (LCBs) from the cytoplasmic site toward the extracytoplasmic side of the membrane (flip-flop). Involved in the establishment of the functional lipid asymmetry of the plasma membrane. Regulates intracellular levels of LCBs, sphingolipid precursors that are growth inhibitory at increased levels.</text>
</comment>
<feature type="transmembrane region" description="Helical" evidence="9">
    <location>
        <begin position="91"/>
        <end position="114"/>
    </location>
</feature>
<evidence type="ECO:0000256" key="5">
    <source>
        <dbReference type="ARBA" id="ARBA00023055"/>
    </source>
</evidence>
<dbReference type="PANTHER" id="PTHR31465:SF9">
    <property type="entry name" value="SPHINGOID LONG-CHAIN BASE TRANSPORTER RSB1"/>
    <property type="match status" value="1"/>
</dbReference>
<dbReference type="Proteomes" id="UP000095038">
    <property type="component" value="Unassembled WGS sequence"/>
</dbReference>
<evidence type="ECO:0000256" key="2">
    <source>
        <dbReference type="ARBA" id="ARBA00009969"/>
    </source>
</evidence>
<dbReference type="GeneID" id="30965415"/>
<accession>A0A1D2VI04</accession>
<feature type="transmembrane region" description="Helical" evidence="9">
    <location>
        <begin position="59"/>
        <end position="79"/>
    </location>
</feature>
<feature type="transmembrane region" description="Helical" evidence="9">
    <location>
        <begin position="318"/>
        <end position="340"/>
    </location>
</feature>
<evidence type="ECO:0000256" key="8">
    <source>
        <dbReference type="ARBA" id="ARBA00041117"/>
    </source>
</evidence>